<feature type="signal peptide" evidence="4">
    <location>
        <begin position="1"/>
        <end position="19"/>
    </location>
</feature>
<keyword evidence="2" id="KW-0964">Secreted</keyword>
<dbReference type="PANTHER" id="PTHR38340">
    <property type="entry name" value="S-LAYER PROTEIN"/>
    <property type="match status" value="1"/>
</dbReference>
<keyword evidence="4" id="KW-0732">Signal</keyword>
<comment type="subcellular location">
    <subcellularLocation>
        <location evidence="1">Secreted</location>
    </subcellularLocation>
</comment>
<evidence type="ECO:0000313" key="5">
    <source>
        <dbReference type="EMBL" id="TDK46251.1"/>
    </source>
</evidence>
<dbReference type="InterPro" id="IPR018511">
    <property type="entry name" value="Hemolysin-typ_Ca-bd_CS"/>
</dbReference>
<dbReference type="EMBL" id="SMUV01000067">
    <property type="protein sequence ID" value="TDK46251.1"/>
    <property type="molecule type" value="Genomic_DNA"/>
</dbReference>
<feature type="chain" id="PRO_5020356696" evidence="4">
    <location>
        <begin position="20"/>
        <end position="384"/>
    </location>
</feature>
<dbReference type="Gene3D" id="2.150.10.10">
    <property type="entry name" value="Serralysin-like metalloprotease, C-terminal"/>
    <property type="match status" value="3"/>
</dbReference>
<feature type="compositionally biased region" description="Basic and acidic residues" evidence="3">
    <location>
        <begin position="191"/>
        <end position="206"/>
    </location>
</feature>
<evidence type="ECO:0000256" key="1">
    <source>
        <dbReference type="ARBA" id="ARBA00004613"/>
    </source>
</evidence>
<organism evidence="5 6">
    <name type="scientific">Antarcticimicrobium luteum</name>
    <dbReference type="NCBI Taxonomy" id="2547397"/>
    <lineage>
        <taxon>Bacteria</taxon>
        <taxon>Pseudomonadati</taxon>
        <taxon>Pseudomonadota</taxon>
        <taxon>Alphaproteobacteria</taxon>
        <taxon>Rhodobacterales</taxon>
        <taxon>Paracoccaceae</taxon>
        <taxon>Antarcticimicrobium</taxon>
    </lineage>
</organism>
<protein>
    <submittedName>
        <fullName evidence="5">Calcium-binding protein</fullName>
    </submittedName>
</protein>
<dbReference type="AlphaFoldDB" id="A0A4R5V3J3"/>
<evidence type="ECO:0000256" key="4">
    <source>
        <dbReference type="SAM" id="SignalP"/>
    </source>
</evidence>
<keyword evidence="6" id="KW-1185">Reference proteome</keyword>
<dbReference type="PROSITE" id="PS00330">
    <property type="entry name" value="HEMOLYSIN_CALCIUM"/>
    <property type="match status" value="2"/>
</dbReference>
<reference evidence="5 6" key="1">
    <citation type="submission" date="2019-03" db="EMBL/GenBank/DDBJ databases">
        <title>Ruegeria lutea sp. nov., a novel strain, isolated from marine sediment, the Masan Bay, South Korea.</title>
        <authorList>
            <person name="Kim J."/>
            <person name="Kim D.-Y."/>
            <person name="Lee S.-S."/>
        </authorList>
    </citation>
    <scope>NUCLEOTIDE SEQUENCE [LARGE SCALE GENOMIC DNA]</scope>
    <source>
        <strain evidence="5 6">318-1</strain>
    </source>
</reference>
<proteinExistence type="predicted"/>
<dbReference type="PRINTS" id="PR00313">
    <property type="entry name" value="CABNDNGRPT"/>
</dbReference>
<dbReference type="GO" id="GO:0005509">
    <property type="term" value="F:calcium ion binding"/>
    <property type="evidence" value="ECO:0007669"/>
    <property type="project" value="InterPro"/>
</dbReference>
<dbReference type="Pfam" id="PF00353">
    <property type="entry name" value="HemolysinCabind"/>
    <property type="match status" value="4"/>
</dbReference>
<comment type="caution">
    <text evidence="5">The sequence shown here is derived from an EMBL/GenBank/DDBJ whole genome shotgun (WGS) entry which is preliminary data.</text>
</comment>
<sequence>MVWLAGLFGLAALGGMALADLFSEDDDLADDKAEADQDPLGLETGMETGPLSPADWIEGVTGTTGDVPGDPVEGAAESGPAGLILSGGPEVDFLSGGDGNDLLDGAAGQDQINGYGGDDWIRGGAGDDRLFGADGDDLLDGGGGEDQLHGGYGDDDLEGAAGEDQLFGHAGADRLEGGSGADRMEGGLGDDVLRGGDGDDALHGSEGDDFVEGGAGADTLFGGWGDDTLSGLEPGEAPGIDDLGGIGGSIGAANAADSAAEDTSGSDFLNGGSGADTIFAGAGDVVTAGEDADGIVLGDWIAGGDAAELLDYDPAEDQLTLVWDMESDPDPEVEVVTDPASPGLSHIMVNGAELARVQGGGPVTVEDIRLVDYTALPDLSPADR</sequence>
<dbReference type="PANTHER" id="PTHR38340:SF1">
    <property type="entry name" value="S-LAYER PROTEIN"/>
    <property type="match status" value="1"/>
</dbReference>
<accession>A0A4R5V3J3</accession>
<dbReference type="SUPFAM" id="SSF51120">
    <property type="entry name" value="beta-Roll"/>
    <property type="match status" value="1"/>
</dbReference>
<dbReference type="InterPro" id="IPR001343">
    <property type="entry name" value="Hemolysn_Ca-bd"/>
</dbReference>
<feature type="region of interest" description="Disordered" evidence="3">
    <location>
        <begin position="134"/>
        <end position="155"/>
    </location>
</feature>
<evidence type="ECO:0000313" key="6">
    <source>
        <dbReference type="Proteomes" id="UP000295301"/>
    </source>
</evidence>
<dbReference type="OrthoDB" id="9342475at2"/>
<evidence type="ECO:0000256" key="2">
    <source>
        <dbReference type="ARBA" id="ARBA00022525"/>
    </source>
</evidence>
<dbReference type="RefSeq" id="WP_133360150.1">
    <property type="nucleotide sequence ID" value="NZ_SMUV01000067.1"/>
</dbReference>
<evidence type="ECO:0000256" key="3">
    <source>
        <dbReference type="SAM" id="MobiDB-lite"/>
    </source>
</evidence>
<dbReference type="InterPro" id="IPR050557">
    <property type="entry name" value="RTX_toxin/Mannuronan_C5-epim"/>
</dbReference>
<dbReference type="InterPro" id="IPR011049">
    <property type="entry name" value="Serralysin-like_metalloprot_C"/>
</dbReference>
<name>A0A4R5V3J3_9RHOB</name>
<feature type="region of interest" description="Disordered" evidence="3">
    <location>
        <begin position="170"/>
        <end position="208"/>
    </location>
</feature>
<dbReference type="GO" id="GO:0005576">
    <property type="term" value="C:extracellular region"/>
    <property type="evidence" value="ECO:0007669"/>
    <property type="project" value="UniProtKB-SubCell"/>
</dbReference>
<dbReference type="Proteomes" id="UP000295301">
    <property type="component" value="Unassembled WGS sequence"/>
</dbReference>
<gene>
    <name evidence="5" type="ORF">E1832_12765</name>
</gene>